<feature type="transmembrane region" description="Helical" evidence="8">
    <location>
        <begin position="448"/>
        <end position="468"/>
    </location>
</feature>
<protein>
    <submittedName>
        <fullName evidence="9">Co/Zn/Cd efflux system membrane protein</fullName>
    </submittedName>
</protein>
<keyword evidence="4" id="KW-1003">Cell membrane</keyword>
<dbReference type="SUPFAM" id="SSF82866">
    <property type="entry name" value="Multidrug efflux transporter AcrB transmembrane domain"/>
    <property type="match status" value="2"/>
</dbReference>
<feature type="transmembrane region" description="Helical" evidence="8">
    <location>
        <begin position="906"/>
        <end position="925"/>
    </location>
</feature>
<dbReference type="Gene3D" id="3.30.2090.10">
    <property type="entry name" value="Multidrug efflux transporter AcrB TolC docking domain, DN and DC subdomains"/>
    <property type="match status" value="2"/>
</dbReference>
<dbReference type="PRINTS" id="PR00702">
    <property type="entry name" value="ACRIFLAVINRP"/>
</dbReference>
<feature type="transmembrane region" description="Helical" evidence="8">
    <location>
        <begin position="480"/>
        <end position="507"/>
    </location>
</feature>
<feature type="transmembrane region" description="Helical" evidence="8">
    <location>
        <begin position="14"/>
        <end position="32"/>
    </location>
</feature>
<keyword evidence="7 8" id="KW-0472">Membrane</keyword>
<dbReference type="InterPro" id="IPR001036">
    <property type="entry name" value="Acrflvin-R"/>
</dbReference>
<dbReference type="SUPFAM" id="SSF82693">
    <property type="entry name" value="Multidrug efflux transporter AcrB pore domain, PN1, PN2, PC1 and PC2 subdomains"/>
    <property type="match status" value="3"/>
</dbReference>
<reference evidence="9 10" key="1">
    <citation type="journal article" date="2012" name="J. Bacteriol.">
        <title>Genome Sequence of Idiomarina xiamenensis Type Strain 10-D-4.</title>
        <authorList>
            <person name="Lai Q."/>
            <person name="Wang L."/>
            <person name="Wang W."/>
            <person name="Shao Z."/>
        </authorList>
    </citation>
    <scope>NUCLEOTIDE SEQUENCE [LARGE SCALE GENOMIC DNA]</scope>
    <source>
        <strain evidence="9 10">10-D-4</strain>
    </source>
</reference>
<dbReference type="Gene3D" id="3.30.70.1430">
    <property type="entry name" value="Multidrug efflux transporter AcrB pore domain"/>
    <property type="match status" value="2"/>
</dbReference>
<dbReference type="STRING" id="740709.A10D4_08644"/>
<comment type="similarity">
    <text evidence="2">Belongs to the resistance-nodulation-cell division (RND) (TC 2.A.6) family.</text>
</comment>
<evidence type="ECO:0000256" key="6">
    <source>
        <dbReference type="ARBA" id="ARBA00022989"/>
    </source>
</evidence>
<feature type="transmembrane region" description="Helical" evidence="8">
    <location>
        <begin position="977"/>
        <end position="997"/>
    </location>
</feature>
<feature type="transmembrane region" description="Helical" evidence="8">
    <location>
        <begin position="369"/>
        <end position="388"/>
    </location>
</feature>
<dbReference type="Gene3D" id="3.30.70.1440">
    <property type="entry name" value="Multidrug efflux transporter AcrB pore domain"/>
    <property type="match status" value="1"/>
</dbReference>
<dbReference type="PATRIC" id="fig|740709.3.peg.1748"/>
<feature type="transmembrane region" description="Helical" evidence="8">
    <location>
        <begin position="931"/>
        <end position="956"/>
    </location>
</feature>
<dbReference type="EMBL" id="AMRG01000010">
    <property type="protein sequence ID" value="EKE82894.1"/>
    <property type="molecule type" value="Genomic_DNA"/>
</dbReference>
<dbReference type="GO" id="GO:0005886">
    <property type="term" value="C:plasma membrane"/>
    <property type="evidence" value="ECO:0007669"/>
    <property type="project" value="UniProtKB-SubCell"/>
</dbReference>
<dbReference type="GO" id="GO:0042910">
    <property type="term" value="F:xenobiotic transmembrane transporter activity"/>
    <property type="evidence" value="ECO:0007669"/>
    <property type="project" value="TreeGrafter"/>
</dbReference>
<dbReference type="InterPro" id="IPR027463">
    <property type="entry name" value="AcrB_DN_DC_subdom"/>
</dbReference>
<evidence type="ECO:0000256" key="3">
    <source>
        <dbReference type="ARBA" id="ARBA00022448"/>
    </source>
</evidence>
<sequence length="1043" mass="113280">MIDNLIRVVVERRWLVLLATLIMAGIGVYSALRLPIDAVPDITNVQVQINTQARGYSPLETEQRISYPIETAMAGLPRLAYTRSLSRYGLSQVTVVFEEGTDIYWARQQISERLQQLGAELPRDIKPKMGPIATGLGEIYNYLVTTEAGASKADGSPYTAEDLRTIQDWIIEPQLVTVAGVTEVNTIGGYARQYQVLPDPAKMLAYKVTLQQLATALQLNNRNAGAGYIEHNGEQWLVRSAAQLKTLSDIADVVVVKRDDTPIRVADIAEVSYGKPLRTGAATADEQEVVLGTAMMLMGENSRVVAQAVADKLEQIQPSLPDGVRIEAVYDRTRLVDKTIATVEKNLFEGALLVVVVLFILLGNLRAALITACVIPLSLLFAMTGMVANKVSGNLMSLGAIDFGLIVDGAVIVVENSLRRLALAQQQVGRVLTPQERLSTIIKSTREVFNPAVFGVLIIMVVYLPIFALNGVEGKMFQPMAFTVVAALLGALLLAIIAVPAALAVLMRGRIKHAENPVMRQARRGYQPLLRLALRWPLLMVGAGALVFALSLWQAEQMGSEFLPQLDEGDIAMHALRIPGTSLTQSVSMQKHLEAVVNSLPEVAHVYSKIGTPDIATDPMPPSVADTFIILKPRSQWPQPDKPKAQLVQELRSKVQDLPGNQYEFTQPIEMRFNELIAGVRADLGVRIYGDDLATLKELGEQAAQIIRQLPSATDVRVEQMSGLPTLSVTPKRDHLALLGLTVSDIQQSLQQATGGIQVGLIYEGDKRFPLIIRMADDWRGDLSRLGRLPVDVPASADPDLRYVPLAEVADLTLSNGPNQINRESGKRNVIISANVGDGDLGSFVADVQQALRQQLTLPAGYWIGYGGSFEQLQSATQRLSWVVPLALLLIFALLYSAFSSLSATLVIFTGVPLALSGGIFALALRDMPLSISAAVGFIALSGIAVLNGVVMLSFIRQLREQGHNLADAVFEGAQQRLRPVLMTALVASLGFVPMAFNSGTGAEVQRPLATVVIGGIISATLLTLVLLPALYYWLERRRTTQP</sequence>
<dbReference type="AlphaFoldDB" id="K2KJW6"/>
<comment type="caution">
    <text evidence="9">The sequence shown here is derived from an EMBL/GenBank/DDBJ whole genome shotgun (WGS) entry which is preliminary data.</text>
</comment>
<comment type="subcellular location">
    <subcellularLocation>
        <location evidence="1">Cell membrane</location>
        <topology evidence="1">Multi-pass membrane protein</topology>
    </subcellularLocation>
</comment>
<feature type="transmembrane region" description="Helical" evidence="8">
    <location>
        <begin position="528"/>
        <end position="553"/>
    </location>
</feature>
<evidence type="ECO:0000256" key="5">
    <source>
        <dbReference type="ARBA" id="ARBA00022692"/>
    </source>
</evidence>
<dbReference type="PANTHER" id="PTHR32063">
    <property type="match status" value="1"/>
</dbReference>
<accession>K2KJW6</accession>
<keyword evidence="10" id="KW-1185">Reference proteome</keyword>
<organism evidence="9 10">
    <name type="scientific">Idiomarina xiamenensis 10-D-4</name>
    <dbReference type="NCBI Taxonomy" id="740709"/>
    <lineage>
        <taxon>Bacteria</taxon>
        <taxon>Pseudomonadati</taxon>
        <taxon>Pseudomonadota</taxon>
        <taxon>Gammaproteobacteria</taxon>
        <taxon>Alteromonadales</taxon>
        <taxon>Idiomarinaceae</taxon>
        <taxon>Idiomarina</taxon>
    </lineage>
</organism>
<dbReference type="NCBIfam" id="TIGR00914">
    <property type="entry name" value="2A0601"/>
    <property type="match status" value="1"/>
</dbReference>
<dbReference type="Gene3D" id="1.20.1640.10">
    <property type="entry name" value="Multidrug efflux transporter AcrB transmembrane domain"/>
    <property type="match status" value="2"/>
</dbReference>
<evidence type="ECO:0000256" key="1">
    <source>
        <dbReference type="ARBA" id="ARBA00004651"/>
    </source>
</evidence>
<evidence type="ECO:0000256" key="7">
    <source>
        <dbReference type="ARBA" id="ARBA00023136"/>
    </source>
</evidence>
<dbReference type="PANTHER" id="PTHR32063:SF24">
    <property type="entry name" value="CATION EFFLUX SYSTEM (ACRB_ACRD_ACRF FAMILY)"/>
    <property type="match status" value="1"/>
</dbReference>
<dbReference type="GO" id="GO:0008324">
    <property type="term" value="F:monoatomic cation transmembrane transporter activity"/>
    <property type="evidence" value="ECO:0007669"/>
    <property type="project" value="InterPro"/>
</dbReference>
<gene>
    <name evidence="9" type="ORF">A10D4_08644</name>
</gene>
<dbReference type="eggNOG" id="COG3696">
    <property type="taxonomic scope" value="Bacteria"/>
</dbReference>
<keyword evidence="6 8" id="KW-1133">Transmembrane helix</keyword>
<keyword evidence="3" id="KW-0813">Transport</keyword>
<evidence type="ECO:0000256" key="8">
    <source>
        <dbReference type="SAM" id="Phobius"/>
    </source>
</evidence>
<dbReference type="RefSeq" id="WP_008488981.1">
    <property type="nucleotide sequence ID" value="NZ_AMRG01000010.1"/>
</dbReference>
<dbReference type="Pfam" id="PF00873">
    <property type="entry name" value="ACR_tran"/>
    <property type="match status" value="1"/>
</dbReference>
<dbReference type="SUPFAM" id="SSF82714">
    <property type="entry name" value="Multidrug efflux transporter AcrB TolC docking domain, DN and DC subdomains"/>
    <property type="match status" value="2"/>
</dbReference>
<feature type="transmembrane region" description="Helical" evidence="8">
    <location>
        <begin position="1009"/>
        <end position="1035"/>
    </location>
</feature>
<keyword evidence="5 8" id="KW-0812">Transmembrane</keyword>
<evidence type="ECO:0000313" key="10">
    <source>
        <dbReference type="Proteomes" id="UP000014115"/>
    </source>
</evidence>
<evidence type="ECO:0000313" key="9">
    <source>
        <dbReference type="EMBL" id="EKE82894.1"/>
    </source>
</evidence>
<evidence type="ECO:0000256" key="2">
    <source>
        <dbReference type="ARBA" id="ARBA00010942"/>
    </source>
</evidence>
<feature type="transmembrane region" description="Helical" evidence="8">
    <location>
        <begin position="880"/>
        <end position="899"/>
    </location>
</feature>
<dbReference type="Gene3D" id="3.30.70.1320">
    <property type="entry name" value="Multidrug efflux transporter AcrB pore domain like"/>
    <property type="match status" value="1"/>
</dbReference>
<proteinExistence type="inferred from homology"/>
<dbReference type="Proteomes" id="UP000014115">
    <property type="component" value="Unassembled WGS sequence"/>
</dbReference>
<evidence type="ECO:0000256" key="4">
    <source>
        <dbReference type="ARBA" id="ARBA00022475"/>
    </source>
</evidence>
<dbReference type="InterPro" id="IPR004763">
    <property type="entry name" value="CusA-like"/>
</dbReference>
<dbReference type="OrthoDB" id="9758757at2"/>
<name>K2KJW6_9GAMM</name>